<evidence type="ECO:0000313" key="2">
    <source>
        <dbReference type="Proteomes" id="UP000694720"/>
    </source>
</evidence>
<protein>
    <submittedName>
        <fullName evidence="1">Uncharacterized protein</fullName>
    </submittedName>
</protein>
<name>A0A8D0YQX1_PIG</name>
<evidence type="ECO:0000313" key="1">
    <source>
        <dbReference type="Ensembl" id="ENSSSCP00035005610.1"/>
    </source>
</evidence>
<organism evidence="1 2">
    <name type="scientific">Sus scrofa</name>
    <name type="common">Pig</name>
    <dbReference type="NCBI Taxonomy" id="9823"/>
    <lineage>
        <taxon>Eukaryota</taxon>
        <taxon>Metazoa</taxon>
        <taxon>Chordata</taxon>
        <taxon>Craniata</taxon>
        <taxon>Vertebrata</taxon>
        <taxon>Euteleostomi</taxon>
        <taxon>Mammalia</taxon>
        <taxon>Eutheria</taxon>
        <taxon>Laurasiatheria</taxon>
        <taxon>Artiodactyla</taxon>
        <taxon>Suina</taxon>
        <taxon>Suidae</taxon>
        <taxon>Sus</taxon>
    </lineage>
</organism>
<accession>A0A8D0YQX1</accession>
<reference evidence="1" key="1">
    <citation type="submission" date="2025-08" db="UniProtKB">
        <authorList>
            <consortium name="Ensembl"/>
        </authorList>
    </citation>
    <scope>IDENTIFICATION</scope>
</reference>
<sequence length="91" mass="9768">MASGSASSPRPAPDENEFPFGCPPTICQNPAEPKPLCCTVCLPENVRRLCRVEGELLGPAGPLTYCVACADCLDILKTQLPWPQSAHKVIF</sequence>
<dbReference type="Proteomes" id="UP000694720">
    <property type="component" value="Unplaced"/>
</dbReference>
<dbReference type="AlphaFoldDB" id="A0A8D0YQX1"/>
<proteinExistence type="predicted"/>
<dbReference type="Ensembl" id="ENSSSCT00035016229.1">
    <property type="protein sequence ID" value="ENSSSCP00035005610.1"/>
    <property type="gene ID" value="ENSSSCG00035012874.1"/>
</dbReference>